<evidence type="ECO:0000256" key="1">
    <source>
        <dbReference type="PROSITE-ProRule" id="PRU00023"/>
    </source>
</evidence>
<dbReference type="InterPro" id="IPR056948">
    <property type="entry name" value="PNGaseA_N"/>
</dbReference>
<dbReference type="InterPro" id="IPR002110">
    <property type="entry name" value="Ankyrin_rpt"/>
</dbReference>
<dbReference type="Pfam" id="PF12222">
    <property type="entry name" value="PNGaseA"/>
    <property type="match status" value="1"/>
</dbReference>
<dbReference type="PANTHER" id="PTHR31104">
    <property type="entry name" value="PEPTIDE-N4-(N-ACETYL-BETA-GLUCOSAMINYL)ASPARAGINE AMIDASE A PROTEIN"/>
    <property type="match status" value="1"/>
</dbReference>
<dbReference type="Gene3D" id="1.25.40.20">
    <property type="entry name" value="Ankyrin repeat-containing domain"/>
    <property type="match status" value="2"/>
</dbReference>
<feature type="repeat" description="ANK" evidence="1">
    <location>
        <begin position="365"/>
        <end position="397"/>
    </location>
</feature>
<feature type="repeat" description="ANK" evidence="1">
    <location>
        <begin position="245"/>
        <end position="277"/>
    </location>
</feature>
<dbReference type="InterPro" id="IPR036770">
    <property type="entry name" value="Ankyrin_rpt-contain_sf"/>
</dbReference>
<feature type="repeat" description="ANK" evidence="1">
    <location>
        <begin position="398"/>
        <end position="430"/>
    </location>
</feature>
<reference evidence="3 4" key="1">
    <citation type="submission" date="2019-06" db="EMBL/GenBank/DDBJ databases">
        <title>A chromosomal-level reference genome of Carpinus fangiana (Coryloideae, Betulaceae).</title>
        <authorList>
            <person name="Yang X."/>
            <person name="Wang Z."/>
            <person name="Zhang L."/>
            <person name="Hao G."/>
            <person name="Liu J."/>
            <person name="Yang Y."/>
        </authorList>
    </citation>
    <scope>NUCLEOTIDE SEQUENCE [LARGE SCALE GENOMIC DNA]</scope>
    <source>
        <strain evidence="3">Cfa_2016G</strain>
        <tissue evidence="3">Leaf</tissue>
    </source>
</reference>
<dbReference type="SMART" id="SM00248">
    <property type="entry name" value="ANK"/>
    <property type="match status" value="8"/>
</dbReference>
<dbReference type="PROSITE" id="PS50088">
    <property type="entry name" value="ANK_REPEAT"/>
    <property type="match status" value="4"/>
</dbReference>
<keyword evidence="1" id="KW-0040">ANK repeat</keyword>
<protein>
    <recommendedName>
        <fullName evidence="2">MSP domain-containing protein</fullName>
    </recommendedName>
</protein>
<proteinExistence type="predicted"/>
<dbReference type="Gene3D" id="2.60.40.10">
    <property type="entry name" value="Immunoglobulins"/>
    <property type="match status" value="1"/>
</dbReference>
<dbReference type="Proteomes" id="UP000327013">
    <property type="component" value="Chromosome 1"/>
</dbReference>
<dbReference type="InterPro" id="IPR008962">
    <property type="entry name" value="PapD-like_sf"/>
</dbReference>
<dbReference type="PROSITE" id="PS50297">
    <property type="entry name" value="ANK_REP_REGION"/>
    <property type="match status" value="4"/>
</dbReference>
<dbReference type="PRINTS" id="PR01415">
    <property type="entry name" value="ANKYRIN"/>
</dbReference>
<dbReference type="SUPFAM" id="SSF49354">
    <property type="entry name" value="PapD-like"/>
    <property type="match status" value="1"/>
</dbReference>
<feature type="repeat" description="ANK" evidence="1">
    <location>
        <begin position="278"/>
        <end position="310"/>
    </location>
</feature>
<name>A0A5N6QDX0_9ROSI</name>
<evidence type="ECO:0000313" key="4">
    <source>
        <dbReference type="Proteomes" id="UP000327013"/>
    </source>
</evidence>
<organism evidence="3 4">
    <name type="scientific">Carpinus fangiana</name>
    <dbReference type="NCBI Taxonomy" id="176857"/>
    <lineage>
        <taxon>Eukaryota</taxon>
        <taxon>Viridiplantae</taxon>
        <taxon>Streptophyta</taxon>
        <taxon>Embryophyta</taxon>
        <taxon>Tracheophyta</taxon>
        <taxon>Spermatophyta</taxon>
        <taxon>Magnoliopsida</taxon>
        <taxon>eudicotyledons</taxon>
        <taxon>Gunneridae</taxon>
        <taxon>Pentapetalae</taxon>
        <taxon>rosids</taxon>
        <taxon>fabids</taxon>
        <taxon>Fagales</taxon>
        <taxon>Betulaceae</taxon>
        <taxon>Carpinus</taxon>
    </lineage>
</organism>
<dbReference type="PROSITE" id="PS50202">
    <property type="entry name" value="MSP"/>
    <property type="match status" value="1"/>
</dbReference>
<dbReference type="InterPro" id="IPR021102">
    <property type="entry name" value="PNGase_A"/>
</dbReference>
<accession>A0A5N6QDX0</accession>
<keyword evidence="4" id="KW-1185">Reference proteome</keyword>
<dbReference type="InterPro" id="IPR013783">
    <property type="entry name" value="Ig-like_fold"/>
</dbReference>
<dbReference type="Pfam" id="PF12796">
    <property type="entry name" value="Ank_2"/>
    <property type="match status" value="2"/>
</dbReference>
<sequence length="1037" mass="115681">MERLVEVSDQEVRIDFALNCKCRANVRLRSLSTTTPIAFKVQTSSPNKFLVNPPTGLIPPLSYATFQIILKPQTQLPPTFPRSPSDRFLIKTAEFVPSSSKSTHQVSINSWFSTRPHGSTQDLKLKVAFVGPVILLHAVRCGELDSVRSLIKRQRPVLAEFSPGEAQSLLRVATELDNSEEMVNLLVEAGLKIDARVKLDSASSAVDSSKVWHQLHVAVAFDRTDEMLNLIKTREYGSLDWRDKEGRTLLHLAASKGSIGCAKVLLESGADRNARSKDGRTALYRASANGDRQMVEMLIEFGADPTITNDRGRLPLDVARDKEHKEVVKILEQGKAVLMAAMRGESERLESLLQKGATTNYRDQYGLTALHAAAIKGHMDAVLMLVENGVDLECRDNEGHAPLHLAVEGGSLETVEALVEKGADVDAKSVKNATPLFIARVMGYDDISEFLISRGADSPLTSFSSPNRYTKSLLQPIQRRPREYLELAHPLPSDFLVPSCTQQILQHSFANTMNSPPFSTHYTPPFDCPAPWSHVVLDLRAKCRGEQYDRIAGVWLGGAEILRTSTAEPTRCGIFWKVRKDITRYSSLLSRYDLNLTMMLENIVNKIYTGVYHITITFLYYKDDAAKVPSLVSDPNFGLLRDKQRVSGVRMWQGLGGLYEPPADFIIPISDGGDKGFWFRIESELGSPSKGIQIPRNTYRAVLELYVSFHGNDEFWYSNPPNSYIKTNNLTTERGNGAFREVYVTIDGKFVGSEAPFPVVFTGGVNPLFWEPVVGIGAFNLPSYDFDLTPFLGRLLDKKIHRFGFGVTEGIAYWLVNANLHLWVDTKSSKVQARTVLYNKSRLKIKRRSDFKLLDGSFKVEAERKALFVGWVKSSLGNLTTVSSQDYRLKNAVSFKNNGAYKLVKQKVKSYRVVRVSNDRDQSVAHVSVKRECPLTLITSTLPGRKKKKKNTYLLVTNVSHALSERYMQGKSASAAYNMQDSRGWMEVEDHSVLSGAAITRQSVAYRNVFGCYLRNALASDGRLISDNTTSGCLSSF</sequence>
<dbReference type="Pfam" id="PF00635">
    <property type="entry name" value="Motile_Sperm"/>
    <property type="match status" value="1"/>
</dbReference>
<gene>
    <name evidence="3" type="ORF">FH972_001285</name>
</gene>
<dbReference type="AlphaFoldDB" id="A0A5N6QDX0"/>
<dbReference type="OrthoDB" id="1612078at2759"/>
<dbReference type="EMBL" id="CM017321">
    <property type="protein sequence ID" value="KAE7996574.1"/>
    <property type="molecule type" value="Genomic_DNA"/>
</dbReference>
<dbReference type="SUPFAM" id="SSF48403">
    <property type="entry name" value="Ankyrin repeat"/>
    <property type="match status" value="1"/>
</dbReference>
<evidence type="ECO:0000259" key="2">
    <source>
        <dbReference type="PROSITE" id="PS50202"/>
    </source>
</evidence>
<dbReference type="InterPro" id="IPR000535">
    <property type="entry name" value="MSP_dom"/>
</dbReference>
<evidence type="ECO:0000313" key="3">
    <source>
        <dbReference type="EMBL" id="KAE7996574.1"/>
    </source>
</evidence>
<feature type="domain" description="MSP" evidence="2">
    <location>
        <begin position="2"/>
        <end position="130"/>
    </location>
</feature>